<feature type="chain" id="PRO_5035902310" description="Secreted protein" evidence="2">
    <location>
        <begin position="19"/>
        <end position="124"/>
    </location>
</feature>
<keyword evidence="1" id="KW-1133">Transmembrane helix</keyword>
<evidence type="ECO:0000313" key="4">
    <source>
        <dbReference type="Proteomes" id="UP000812440"/>
    </source>
</evidence>
<feature type="transmembrane region" description="Helical" evidence="1">
    <location>
        <begin position="63"/>
        <end position="84"/>
    </location>
</feature>
<name>A0A8T2IND0_9PIPI</name>
<proteinExistence type="predicted"/>
<gene>
    <name evidence="3" type="ORF">GDO86_016989</name>
</gene>
<dbReference type="EMBL" id="JAACNH010000009">
    <property type="protein sequence ID" value="KAG8432560.1"/>
    <property type="molecule type" value="Genomic_DNA"/>
</dbReference>
<feature type="transmembrane region" description="Helical" evidence="1">
    <location>
        <begin position="96"/>
        <end position="120"/>
    </location>
</feature>
<reference evidence="3" key="1">
    <citation type="thesis" date="2020" institute="ProQuest LLC" country="789 East Eisenhower Parkway, Ann Arbor, MI, USA">
        <title>Comparative Genomics and Chromosome Evolution.</title>
        <authorList>
            <person name="Mudd A.B."/>
        </authorList>
    </citation>
    <scope>NUCLEOTIDE SEQUENCE</scope>
    <source>
        <strain evidence="3">Female2</strain>
        <tissue evidence="3">Blood</tissue>
    </source>
</reference>
<dbReference type="AlphaFoldDB" id="A0A8T2IND0"/>
<evidence type="ECO:0008006" key="5">
    <source>
        <dbReference type="Google" id="ProtNLM"/>
    </source>
</evidence>
<sequence>MWLWIFLSLLHLPPLSLSVQAKDLQPRFPNNNPFRARETCNSVQDNQARMGFILHRRCLEGTVLISSCTYFCCMGLICEFIRAVTVISAFNLHPILILLNLNVFCFLCFILFFFFFFYILSTVC</sequence>
<keyword evidence="1" id="KW-0472">Membrane</keyword>
<evidence type="ECO:0000313" key="3">
    <source>
        <dbReference type="EMBL" id="KAG8432560.1"/>
    </source>
</evidence>
<organism evidence="3 4">
    <name type="scientific">Hymenochirus boettgeri</name>
    <name type="common">Congo dwarf clawed frog</name>
    <dbReference type="NCBI Taxonomy" id="247094"/>
    <lineage>
        <taxon>Eukaryota</taxon>
        <taxon>Metazoa</taxon>
        <taxon>Chordata</taxon>
        <taxon>Craniata</taxon>
        <taxon>Vertebrata</taxon>
        <taxon>Euteleostomi</taxon>
        <taxon>Amphibia</taxon>
        <taxon>Batrachia</taxon>
        <taxon>Anura</taxon>
        <taxon>Pipoidea</taxon>
        <taxon>Pipidae</taxon>
        <taxon>Pipinae</taxon>
        <taxon>Hymenochirus</taxon>
    </lineage>
</organism>
<accession>A0A8T2IND0</accession>
<keyword evidence="1" id="KW-0812">Transmembrane</keyword>
<comment type="caution">
    <text evidence="3">The sequence shown here is derived from an EMBL/GenBank/DDBJ whole genome shotgun (WGS) entry which is preliminary data.</text>
</comment>
<dbReference type="Proteomes" id="UP000812440">
    <property type="component" value="Chromosome 9"/>
</dbReference>
<evidence type="ECO:0000256" key="2">
    <source>
        <dbReference type="SAM" id="SignalP"/>
    </source>
</evidence>
<keyword evidence="2" id="KW-0732">Signal</keyword>
<feature type="signal peptide" evidence="2">
    <location>
        <begin position="1"/>
        <end position="18"/>
    </location>
</feature>
<evidence type="ECO:0000256" key="1">
    <source>
        <dbReference type="SAM" id="Phobius"/>
    </source>
</evidence>
<protein>
    <recommendedName>
        <fullName evidence="5">Secreted protein</fullName>
    </recommendedName>
</protein>
<keyword evidence="4" id="KW-1185">Reference proteome</keyword>